<evidence type="ECO:0000259" key="9">
    <source>
        <dbReference type="Pfam" id="PF00266"/>
    </source>
</evidence>
<dbReference type="GO" id="GO:0051536">
    <property type="term" value="F:iron-sulfur cluster binding"/>
    <property type="evidence" value="ECO:0007669"/>
    <property type="project" value="UniProtKB-KW"/>
</dbReference>
<dbReference type="OrthoDB" id="9808002at2"/>
<dbReference type="InterPro" id="IPR016454">
    <property type="entry name" value="Cysteine_dSase"/>
</dbReference>
<dbReference type="PIRSF" id="PIRSF005572">
    <property type="entry name" value="NifS"/>
    <property type="match status" value="1"/>
</dbReference>
<keyword evidence="5" id="KW-0663">Pyridoxal phosphate</keyword>
<evidence type="ECO:0000256" key="4">
    <source>
        <dbReference type="ARBA" id="ARBA00022723"/>
    </source>
</evidence>
<comment type="catalytic activity">
    <reaction evidence="8">
        <text>(sulfur carrier)-H + L-cysteine = (sulfur carrier)-SH + L-alanine</text>
        <dbReference type="Rhea" id="RHEA:43892"/>
        <dbReference type="Rhea" id="RHEA-COMP:14737"/>
        <dbReference type="Rhea" id="RHEA-COMP:14739"/>
        <dbReference type="ChEBI" id="CHEBI:29917"/>
        <dbReference type="ChEBI" id="CHEBI:35235"/>
        <dbReference type="ChEBI" id="CHEBI:57972"/>
        <dbReference type="ChEBI" id="CHEBI:64428"/>
        <dbReference type="EC" id="2.8.1.7"/>
    </reaction>
</comment>
<evidence type="ECO:0000256" key="2">
    <source>
        <dbReference type="ARBA" id="ARBA00006490"/>
    </source>
</evidence>
<dbReference type="PANTHER" id="PTHR11601:SF34">
    <property type="entry name" value="CYSTEINE DESULFURASE"/>
    <property type="match status" value="1"/>
</dbReference>
<dbReference type="GO" id="GO:0031071">
    <property type="term" value="F:cysteine desulfurase activity"/>
    <property type="evidence" value="ECO:0007669"/>
    <property type="project" value="UniProtKB-EC"/>
</dbReference>
<accession>I4B6P7</accession>
<dbReference type="InterPro" id="IPR015424">
    <property type="entry name" value="PyrdxlP-dep_Trfase"/>
</dbReference>
<keyword evidence="7" id="KW-0411">Iron-sulfur</keyword>
<evidence type="ECO:0000256" key="6">
    <source>
        <dbReference type="ARBA" id="ARBA00023004"/>
    </source>
</evidence>
<proteinExistence type="inferred from homology"/>
<dbReference type="PANTHER" id="PTHR11601">
    <property type="entry name" value="CYSTEINE DESULFURYLASE FAMILY MEMBER"/>
    <property type="match status" value="1"/>
</dbReference>
<sequence length="392" mass="42265">MSDSEAVRHGIYLDYFSTTPVDPRVLDYYCQILKENYGNPSSVDHDFGSAAARLVKASREKIADLIACDPGEITFTSGATESISLFLQGFAAAQLVRLGRKLKVITSPIEHPAVLENLHALQAAGSIDLATLDVDQHGRINLHQLENLAKSGVDLFCNMAVNNETGNIYPTDRIAAIASEHRALYFCDATQAIGKIPFSLASLPDTVVAFSGHKFYAPKGIGVLVADKSIPVKPLFFGGGQQRSLRPGTINAPLIAALGFALQIACEEQEIEAHRTRSLRDLLQNKLASQLPQLVVNGDLENRVAGALHVSLPGLNNKQLIARIRDEIAISTGAACSSGSERPSQVLKAMRLPKDLIEGALRISLGRFSSEHEIVVAAQVIARENRTHPAPV</sequence>
<keyword evidence="10" id="KW-0032">Aminotransferase</keyword>
<keyword evidence="3" id="KW-0808">Transferase</keyword>
<dbReference type="HOGENOM" id="CLU_003433_0_0_12"/>
<evidence type="ECO:0000256" key="1">
    <source>
        <dbReference type="ARBA" id="ARBA00001933"/>
    </source>
</evidence>
<organism evidence="10 11">
    <name type="scientific">Turneriella parva (strain ATCC BAA-1111 / DSM 21527 / NCTC 11395 / H)</name>
    <name type="common">Leptospira parva</name>
    <dbReference type="NCBI Taxonomy" id="869212"/>
    <lineage>
        <taxon>Bacteria</taxon>
        <taxon>Pseudomonadati</taxon>
        <taxon>Spirochaetota</taxon>
        <taxon>Spirochaetia</taxon>
        <taxon>Leptospirales</taxon>
        <taxon>Leptospiraceae</taxon>
        <taxon>Turneriella</taxon>
    </lineage>
</organism>
<dbReference type="Pfam" id="PF00266">
    <property type="entry name" value="Aminotran_5"/>
    <property type="match status" value="1"/>
</dbReference>
<dbReference type="InterPro" id="IPR015421">
    <property type="entry name" value="PyrdxlP-dep_Trfase_major"/>
</dbReference>
<dbReference type="InterPro" id="IPR000192">
    <property type="entry name" value="Aminotrans_V_dom"/>
</dbReference>
<feature type="domain" description="Aminotransferase class V" evidence="9">
    <location>
        <begin position="11"/>
        <end position="374"/>
    </location>
</feature>
<comment type="similarity">
    <text evidence="2">Belongs to the class-V pyridoxal-phosphate-dependent aminotransferase family. NifS/IscS subfamily.</text>
</comment>
<evidence type="ECO:0000313" key="11">
    <source>
        <dbReference type="Proteomes" id="UP000006048"/>
    </source>
</evidence>
<dbReference type="RefSeq" id="WP_014803460.1">
    <property type="nucleotide sequence ID" value="NC_018020.1"/>
</dbReference>
<dbReference type="InterPro" id="IPR015422">
    <property type="entry name" value="PyrdxlP-dep_Trfase_small"/>
</dbReference>
<keyword evidence="11" id="KW-1185">Reference proteome</keyword>
<evidence type="ECO:0000256" key="3">
    <source>
        <dbReference type="ARBA" id="ARBA00022679"/>
    </source>
</evidence>
<name>I4B6P7_TURPD</name>
<evidence type="ECO:0000313" key="10">
    <source>
        <dbReference type="EMBL" id="AFM12954.1"/>
    </source>
</evidence>
<evidence type="ECO:0000256" key="5">
    <source>
        <dbReference type="ARBA" id="ARBA00022898"/>
    </source>
</evidence>
<keyword evidence="6" id="KW-0408">Iron</keyword>
<dbReference type="Gene3D" id="3.40.640.10">
    <property type="entry name" value="Type I PLP-dependent aspartate aminotransferase-like (Major domain)"/>
    <property type="match status" value="1"/>
</dbReference>
<comment type="cofactor">
    <cofactor evidence="1">
        <name>pyridoxal 5'-phosphate</name>
        <dbReference type="ChEBI" id="CHEBI:597326"/>
    </cofactor>
</comment>
<keyword evidence="4" id="KW-0479">Metal-binding</keyword>
<protein>
    <submittedName>
        <fullName evidence="10">Aminotransferase class V</fullName>
    </submittedName>
</protein>
<dbReference type="Gene3D" id="3.90.1150.10">
    <property type="entry name" value="Aspartate Aminotransferase, domain 1"/>
    <property type="match status" value="1"/>
</dbReference>
<dbReference type="EMBL" id="CP002959">
    <property type="protein sequence ID" value="AFM12954.1"/>
    <property type="molecule type" value="Genomic_DNA"/>
</dbReference>
<evidence type="ECO:0000256" key="7">
    <source>
        <dbReference type="ARBA" id="ARBA00023014"/>
    </source>
</evidence>
<dbReference type="STRING" id="869212.Turpa_2310"/>
<dbReference type="KEGG" id="tpx:Turpa_2310"/>
<dbReference type="PATRIC" id="fig|869212.3.peg.2324"/>
<dbReference type="SUPFAM" id="SSF53383">
    <property type="entry name" value="PLP-dependent transferases"/>
    <property type="match status" value="1"/>
</dbReference>
<dbReference type="GO" id="GO:0008483">
    <property type="term" value="F:transaminase activity"/>
    <property type="evidence" value="ECO:0007669"/>
    <property type="project" value="UniProtKB-KW"/>
</dbReference>
<reference evidence="10 11" key="1">
    <citation type="submission" date="2012-06" db="EMBL/GenBank/DDBJ databases">
        <title>The complete chromosome of genome of Turneriella parva DSM 21527.</title>
        <authorList>
            <consortium name="US DOE Joint Genome Institute (JGI-PGF)"/>
            <person name="Lucas S."/>
            <person name="Han J."/>
            <person name="Lapidus A."/>
            <person name="Bruce D."/>
            <person name="Goodwin L."/>
            <person name="Pitluck S."/>
            <person name="Peters L."/>
            <person name="Kyrpides N."/>
            <person name="Mavromatis K."/>
            <person name="Ivanova N."/>
            <person name="Mikhailova N."/>
            <person name="Chertkov O."/>
            <person name="Detter J.C."/>
            <person name="Tapia R."/>
            <person name="Han C."/>
            <person name="Land M."/>
            <person name="Hauser L."/>
            <person name="Markowitz V."/>
            <person name="Cheng J.-F."/>
            <person name="Hugenholtz P."/>
            <person name="Woyke T."/>
            <person name="Wu D."/>
            <person name="Gronow S."/>
            <person name="Wellnitz S."/>
            <person name="Brambilla E."/>
            <person name="Klenk H.-P."/>
            <person name="Eisen J.A."/>
        </authorList>
    </citation>
    <scope>NUCLEOTIDE SEQUENCE [LARGE SCALE GENOMIC DNA]</scope>
    <source>
        <strain evidence="11">ATCC BAA-1111 / DSM 21527 / NCTC 11395 / H</strain>
    </source>
</reference>
<dbReference type="AlphaFoldDB" id="I4B6P7"/>
<evidence type="ECO:0000256" key="8">
    <source>
        <dbReference type="ARBA" id="ARBA00050776"/>
    </source>
</evidence>
<gene>
    <name evidence="10" type="ordered locus">Turpa_2310</name>
</gene>
<dbReference type="GO" id="GO:0046872">
    <property type="term" value="F:metal ion binding"/>
    <property type="evidence" value="ECO:0007669"/>
    <property type="project" value="UniProtKB-KW"/>
</dbReference>
<dbReference type="Proteomes" id="UP000006048">
    <property type="component" value="Chromosome"/>
</dbReference>